<evidence type="ECO:0000256" key="1">
    <source>
        <dbReference type="SAM" id="Phobius"/>
    </source>
</evidence>
<keyword evidence="1" id="KW-0472">Membrane</keyword>
<dbReference type="AlphaFoldDB" id="A0A9Q9F2Q1"/>
<keyword evidence="1" id="KW-1133">Transmembrane helix</keyword>
<dbReference type="Proteomes" id="UP001059349">
    <property type="component" value="Chromosome"/>
</dbReference>
<keyword evidence="1" id="KW-0812">Transmembrane</keyword>
<name>A0A9Q9F2Q1_9BACT</name>
<gene>
    <name evidence="2" type="ORF">NMG93_00210</name>
</gene>
<proteinExistence type="predicted"/>
<sequence length="142" mass="16326">MYILLAIQTSLSILFDTFLISKLKVSANIGVNGIAISNIIVSLVLVIMAIVFLKLERIHIFTKKKLDFKWLKEYGKIGVFSSLESFVRNIAFIIMISRLVNVISEQGTYWLANNFIWTWLLIPATALYDVIKKKKQLNQKKM</sequence>
<dbReference type="RefSeq" id="WP_254735347.1">
    <property type="nucleotide sequence ID" value="NZ_CP101127.1"/>
</dbReference>
<evidence type="ECO:0000313" key="3">
    <source>
        <dbReference type="Proteomes" id="UP001059349"/>
    </source>
</evidence>
<feature type="transmembrane region" description="Helical" evidence="1">
    <location>
        <begin position="109"/>
        <end position="131"/>
    </location>
</feature>
<feature type="transmembrane region" description="Helical" evidence="1">
    <location>
        <begin position="29"/>
        <end position="53"/>
    </location>
</feature>
<dbReference type="EMBL" id="CP101127">
    <property type="protein sequence ID" value="UTO25977.1"/>
    <property type="molecule type" value="Genomic_DNA"/>
</dbReference>
<dbReference type="GeneID" id="75104889"/>
<accession>A0A9Q9F2Q1</accession>
<evidence type="ECO:0000313" key="2">
    <source>
        <dbReference type="EMBL" id="UTO25977.1"/>
    </source>
</evidence>
<protein>
    <submittedName>
        <fullName evidence="2">Uncharacterized protein</fullName>
    </submittedName>
</protein>
<reference evidence="2" key="1">
    <citation type="submission" date="2022-07" db="EMBL/GenBank/DDBJ databases">
        <title>Complete genome of Mycoplasma hyosynoviae B1.</title>
        <authorList>
            <person name="Spergser J."/>
        </authorList>
    </citation>
    <scope>NUCLEOTIDE SEQUENCE</scope>
    <source>
        <strain evidence="2">B1</strain>
    </source>
</reference>
<organism evidence="2 3">
    <name type="scientific">Metamycoplasma hyosynoviae</name>
    <dbReference type="NCBI Taxonomy" id="29559"/>
    <lineage>
        <taxon>Bacteria</taxon>
        <taxon>Bacillati</taxon>
        <taxon>Mycoplasmatota</taxon>
        <taxon>Mycoplasmoidales</taxon>
        <taxon>Metamycoplasmataceae</taxon>
        <taxon>Metamycoplasma</taxon>
    </lineage>
</organism>
<feature type="transmembrane region" description="Helical" evidence="1">
    <location>
        <begin position="74"/>
        <end position="97"/>
    </location>
</feature>